<evidence type="ECO:0000256" key="1">
    <source>
        <dbReference type="ARBA" id="ARBA00022741"/>
    </source>
</evidence>
<feature type="binding site" evidence="3">
    <location>
        <position position="143"/>
    </location>
    <ligand>
        <name>ATP</name>
        <dbReference type="ChEBI" id="CHEBI:30616"/>
    </ligand>
</feature>
<dbReference type="GO" id="GO:0005524">
    <property type="term" value="F:ATP binding"/>
    <property type="evidence" value="ECO:0007669"/>
    <property type="project" value="UniProtKB-UniRule"/>
</dbReference>
<dbReference type="RefSeq" id="XP_068360087.1">
    <property type="nucleotide sequence ID" value="XM_068504020.1"/>
</dbReference>
<evidence type="ECO:0000256" key="2">
    <source>
        <dbReference type="ARBA" id="ARBA00022840"/>
    </source>
</evidence>
<accession>A0A1J4K6A7</accession>
<keyword evidence="7" id="KW-1185">Reference proteome</keyword>
<keyword evidence="4" id="KW-0732">Signal</keyword>
<keyword evidence="6" id="KW-0808">Transferase</keyword>
<comment type="caution">
    <text evidence="6">The sequence shown here is derived from an EMBL/GenBank/DDBJ whole genome shotgun (WGS) entry which is preliminary data.</text>
</comment>
<dbReference type="GO" id="GO:0005737">
    <property type="term" value="C:cytoplasm"/>
    <property type="evidence" value="ECO:0007669"/>
    <property type="project" value="TreeGrafter"/>
</dbReference>
<evidence type="ECO:0000313" key="6">
    <source>
        <dbReference type="EMBL" id="OHT06951.1"/>
    </source>
</evidence>
<dbReference type="VEuPathDB" id="TrichDB:TRFO_24915"/>
<proteinExistence type="predicted"/>
<dbReference type="GeneID" id="94838724"/>
<keyword evidence="1 3" id="KW-0547">Nucleotide-binding</keyword>
<keyword evidence="6" id="KW-0418">Kinase</keyword>
<feature type="chain" id="PRO_5012588476" evidence="4">
    <location>
        <begin position="20"/>
        <end position="398"/>
    </location>
</feature>
<dbReference type="GO" id="GO:0004674">
    <property type="term" value="F:protein serine/threonine kinase activity"/>
    <property type="evidence" value="ECO:0007669"/>
    <property type="project" value="TreeGrafter"/>
</dbReference>
<dbReference type="PROSITE" id="PS50011">
    <property type="entry name" value="PROTEIN_KINASE_DOM"/>
    <property type="match status" value="1"/>
</dbReference>
<reference evidence="6" key="1">
    <citation type="submission" date="2016-10" db="EMBL/GenBank/DDBJ databases">
        <authorList>
            <person name="Benchimol M."/>
            <person name="Almeida L.G."/>
            <person name="Vasconcelos A.T."/>
            <person name="Perreira-Neves A."/>
            <person name="Rosa I.A."/>
            <person name="Tasca T."/>
            <person name="Bogo M.R."/>
            <person name="de Souza W."/>
        </authorList>
    </citation>
    <scope>NUCLEOTIDE SEQUENCE [LARGE SCALE GENOMIC DNA]</scope>
    <source>
        <strain evidence="6">K</strain>
    </source>
</reference>
<dbReference type="InterPro" id="IPR011009">
    <property type="entry name" value="Kinase-like_dom_sf"/>
</dbReference>
<dbReference type="GO" id="GO:0035556">
    <property type="term" value="P:intracellular signal transduction"/>
    <property type="evidence" value="ECO:0007669"/>
    <property type="project" value="TreeGrafter"/>
</dbReference>
<name>A0A1J4K6A7_9EUKA</name>
<feature type="domain" description="Protein kinase" evidence="5">
    <location>
        <begin position="114"/>
        <end position="385"/>
    </location>
</feature>
<dbReference type="AlphaFoldDB" id="A0A1J4K6A7"/>
<dbReference type="Gene3D" id="1.10.510.10">
    <property type="entry name" value="Transferase(Phosphotransferase) domain 1"/>
    <property type="match status" value="1"/>
</dbReference>
<dbReference type="PANTHER" id="PTHR24346:SF77">
    <property type="entry name" value="SERINE THREONINE PROTEIN KINASE"/>
    <property type="match status" value="1"/>
</dbReference>
<evidence type="ECO:0000313" key="7">
    <source>
        <dbReference type="Proteomes" id="UP000179807"/>
    </source>
</evidence>
<gene>
    <name evidence="6" type="ORF">TRFO_24915</name>
</gene>
<dbReference type="SMART" id="SM00220">
    <property type="entry name" value="S_TKc"/>
    <property type="match status" value="1"/>
</dbReference>
<dbReference type="OrthoDB" id="68483at2759"/>
<dbReference type="Proteomes" id="UP000179807">
    <property type="component" value="Unassembled WGS sequence"/>
</dbReference>
<sequence>MIVLFIQIFFECFLSPSYSNLEIAFEISKTLIEKNHRFLLTMGCNHSTAKVVGDSPKKPKDEDNDSDMFLPFDDNSNYSEESHYMNETNRDEQFCILSFSDYVQLIGHPIILEYQFLESIGRGSHGEVYLCRNIETDDFYAAKVYSKLVTPNVGMAGKTSFYDRIITEINILCQIKDKHCIQLIDVLDDDSTQSIIIIMTLAKDGSLLPEDALTTPFAEKQAQNYFVQIALGIQHLHSLNVVHRDIKPHNILKRNENDVVISDYSASAILQTEETLFTDTEGTPMFYSPEECSGEPYLPKPADIWALGVSLYIMIYGRPPFFEEDDAGIFLSHFYRISKLIQENEVVFDESIPASESLIDLLKHLLDKDPTTRYTINDTLNHPWVKEGIENLHEEVPS</sequence>
<evidence type="ECO:0000256" key="3">
    <source>
        <dbReference type="PROSITE-ProRule" id="PRU10141"/>
    </source>
</evidence>
<dbReference type="InterPro" id="IPR000719">
    <property type="entry name" value="Prot_kinase_dom"/>
</dbReference>
<dbReference type="Pfam" id="PF00069">
    <property type="entry name" value="Pkinase"/>
    <property type="match status" value="1"/>
</dbReference>
<dbReference type="SUPFAM" id="SSF56112">
    <property type="entry name" value="Protein kinase-like (PK-like)"/>
    <property type="match status" value="1"/>
</dbReference>
<dbReference type="CDD" id="cd14008">
    <property type="entry name" value="STKc_LKB1_CaMKK"/>
    <property type="match status" value="1"/>
</dbReference>
<protein>
    <submittedName>
        <fullName evidence="6">CAMK family protein kinase</fullName>
    </submittedName>
</protein>
<organism evidence="6 7">
    <name type="scientific">Tritrichomonas foetus</name>
    <dbReference type="NCBI Taxonomy" id="1144522"/>
    <lineage>
        <taxon>Eukaryota</taxon>
        <taxon>Metamonada</taxon>
        <taxon>Parabasalia</taxon>
        <taxon>Tritrichomonadida</taxon>
        <taxon>Tritrichomonadidae</taxon>
        <taxon>Tritrichomonas</taxon>
    </lineage>
</organism>
<keyword evidence="2 3" id="KW-0067">ATP-binding</keyword>
<dbReference type="PROSITE" id="PS00107">
    <property type="entry name" value="PROTEIN_KINASE_ATP"/>
    <property type="match status" value="1"/>
</dbReference>
<feature type="signal peptide" evidence="4">
    <location>
        <begin position="1"/>
        <end position="19"/>
    </location>
</feature>
<dbReference type="PANTHER" id="PTHR24346">
    <property type="entry name" value="MAP/MICROTUBULE AFFINITY-REGULATING KINASE"/>
    <property type="match status" value="1"/>
</dbReference>
<dbReference type="EMBL" id="MLAK01000710">
    <property type="protein sequence ID" value="OHT06951.1"/>
    <property type="molecule type" value="Genomic_DNA"/>
</dbReference>
<dbReference type="InterPro" id="IPR017441">
    <property type="entry name" value="Protein_kinase_ATP_BS"/>
</dbReference>
<evidence type="ECO:0000259" key="5">
    <source>
        <dbReference type="PROSITE" id="PS50011"/>
    </source>
</evidence>
<evidence type="ECO:0000256" key="4">
    <source>
        <dbReference type="SAM" id="SignalP"/>
    </source>
</evidence>